<dbReference type="RefSeq" id="WP_101332923.1">
    <property type="nucleotide sequence ID" value="NZ_PJNI01000001.1"/>
</dbReference>
<dbReference type="AlphaFoldDB" id="A0A2I0R5B2"/>
<sequence length="176" mass="20561">MTITQTHWRHVDYRADSLKQIITGLNNSIETLKARLGKIDWYDGLWLLEDTEPVFGMAFIAFQNYINGSIKDLYESLEDKTSLYKIGSTPGSFSRTNTELIIGLANYIKHKDDKKLHGGTQRILEAFDLIVNDDIEESPIFEGLTILDKKWDLFKVYEIVINWRRDLFNHYLNEIK</sequence>
<dbReference type="Proteomes" id="UP000236654">
    <property type="component" value="Unassembled WGS sequence"/>
</dbReference>
<comment type="caution">
    <text evidence="1">The sequence shown here is derived from an EMBL/GenBank/DDBJ whole genome shotgun (WGS) entry which is preliminary data.</text>
</comment>
<dbReference type="EMBL" id="PJNI01000001">
    <property type="protein sequence ID" value="PKR81777.1"/>
    <property type="molecule type" value="Genomic_DNA"/>
</dbReference>
<name>A0A2I0R5B2_9FLAO</name>
<proteinExistence type="predicted"/>
<reference evidence="1 2" key="1">
    <citation type="submission" date="2017-12" db="EMBL/GenBank/DDBJ databases">
        <title>The draft genome sequence of Brumimicrobium saltpan LHR20.</title>
        <authorList>
            <person name="Do Z.-J."/>
            <person name="Luo H.-R."/>
        </authorList>
    </citation>
    <scope>NUCLEOTIDE SEQUENCE [LARGE SCALE GENOMIC DNA]</scope>
    <source>
        <strain evidence="1 2">LHR20</strain>
    </source>
</reference>
<organism evidence="1 2">
    <name type="scientific">Brumimicrobium salinarum</name>
    <dbReference type="NCBI Taxonomy" id="2058658"/>
    <lineage>
        <taxon>Bacteria</taxon>
        <taxon>Pseudomonadati</taxon>
        <taxon>Bacteroidota</taxon>
        <taxon>Flavobacteriia</taxon>
        <taxon>Flavobacteriales</taxon>
        <taxon>Crocinitomicaceae</taxon>
        <taxon>Brumimicrobium</taxon>
    </lineage>
</organism>
<keyword evidence="2" id="KW-1185">Reference proteome</keyword>
<accession>A0A2I0R5B2</accession>
<dbReference type="OrthoDB" id="1367171at2"/>
<evidence type="ECO:0000313" key="2">
    <source>
        <dbReference type="Proteomes" id="UP000236654"/>
    </source>
</evidence>
<gene>
    <name evidence="1" type="ORF">CW751_00095</name>
</gene>
<evidence type="ECO:0000313" key="1">
    <source>
        <dbReference type="EMBL" id="PKR81777.1"/>
    </source>
</evidence>
<protein>
    <submittedName>
        <fullName evidence="1">Uncharacterized protein</fullName>
    </submittedName>
</protein>